<dbReference type="EMBL" id="JACOOT010000010">
    <property type="protein sequence ID" value="MBC5650464.1"/>
    <property type="molecule type" value="Genomic_DNA"/>
</dbReference>
<dbReference type="Proteomes" id="UP000652847">
    <property type="component" value="Unassembled WGS sequence"/>
</dbReference>
<keyword evidence="3" id="KW-1185">Reference proteome</keyword>
<sequence length="51" mass="5730">MIVHPQRVREAESRMVMQFIKWAAEGALKGGQEAEQGRLRNGQESFASDAK</sequence>
<evidence type="ECO:0000256" key="1">
    <source>
        <dbReference type="SAM" id="MobiDB-lite"/>
    </source>
</evidence>
<name>A0A8I0DNF1_9FIRM</name>
<feature type="compositionally biased region" description="Polar residues" evidence="1">
    <location>
        <begin position="42"/>
        <end position="51"/>
    </location>
</feature>
<gene>
    <name evidence="2" type="ORF">H8S54_04895</name>
</gene>
<organism evidence="2 3">
    <name type="scientific">Blautia segnis</name>
    <dbReference type="NCBI Taxonomy" id="2763030"/>
    <lineage>
        <taxon>Bacteria</taxon>
        <taxon>Bacillati</taxon>
        <taxon>Bacillota</taxon>
        <taxon>Clostridia</taxon>
        <taxon>Lachnospirales</taxon>
        <taxon>Lachnospiraceae</taxon>
        <taxon>Blautia</taxon>
    </lineage>
</organism>
<reference evidence="2 3" key="1">
    <citation type="submission" date="2020-08" db="EMBL/GenBank/DDBJ databases">
        <title>Genome public.</title>
        <authorList>
            <person name="Liu C."/>
            <person name="Sun Q."/>
        </authorList>
    </citation>
    <scope>NUCLEOTIDE SEQUENCE [LARGE SCALE GENOMIC DNA]</scope>
    <source>
        <strain evidence="2 3">BX17</strain>
    </source>
</reference>
<accession>A0A8I0DNF1</accession>
<evidence type="ECO:0000313" key="2">
    <source>
        <dbReference type="EMBL" id="MBC5650464.1"/>
    </source>
</evidence>
<evidence type="ECO:0000313" key="3">
    <source>
        <dbReference type="Proteomes" id="UP000652847"/>
    </source>
</evidence>
<dbReference type="RefSeq" id="WP_021924804.1">
    <property type="nucleotide sequence ID" value="NZ_JACOOT010000010.1"/>
</dbReference>
<dbReference type="AlphaFoldDB" id="A0A8I0DNF1"/>
<protein>
    <submittedName>
        <fullName evidence="2">Uncharacterized protein</fullName>
    </submittedName>
</protein>
<comment type="caution">
    <text evidence="2">The sequence shown here is derived from an EMBL/GenBank/DDBJ whole genome shotgun (WGS) entry which is preliminary data.</text>
</comment>
<feature type="region of interest" description="Disordered" evidence="1">
    <location>
        <begin position="31"/>
        <end position="51"/>
    </location>
</feature>
<proteinExistence type="predicted"/>